<reference evidence="3" key="1">
    <citation type="journal article" date="2012" name="Science">
        <title>The Paleozoic origin of enzymatic lignin decomposition reconstructed from 31 fungal genomes.</title>
        <authorList>
            <person name="Floudas D."/>
            <person name="Binder M."/>
            <person name="Riley R."/>
            <person name="Barry K."/>
            <person name="Blanchette R.A."/>
            <person name="Henrissat B."/>
            <person name="Martinez A.T."/>
            <person name="Otillar R."/>
            <person name="Spatafora J.W."/>
            <person name="Yadav J.S."/>
            <person name="Aerts A."/>
            <person name="Benoit I."/>
            <person name="Boyd A."/>
            <person name="Carlson A."/>
            <person name="Copeland A."/>
            <person name="Coutinho P.M."/>
            <person name="de Vries R.P."/>
            <person name="Ferreira P."/>
            <person name="Findley K."/>
            <person name="Foster B."/>
            <person name="Gaskell J."/>
            <person name="Glotzer D."/>
            <person name="Gorecki P."/>
            <person name="Heitman J."/>
            <person name="Hesse C."/>
            <person name="Hori C."/>
            <person name="Igarashi K."/>
            <person name="Jurgens J.A."/>
            <person name="Kallen N."/>
            <person name="Kersten P."/>
            <person name="Kohler A."/>
            <person name="Kuees U."/>
            <person name="Kumar T.K.A."/>
            <person name="Kuo A."/>
            <person name="LaButti K."/>
            <person name="Larrondo L.F."/>
            <person name="Lindquist E."/>
            <person name="Ling A."/>
            <person name="Lombard V."/>
            <person name="Lucas S."/>
            <person name="Lundell T."/>
            <person name="Martin R."/>
            <person name="McLaughlin D.J."/>
            <person name="Morgenstern I."/>
            <person name="Morin E."/>
            <person name="Murat C."/>
            <person name="Nagy L.G."/>
            <person name="Nolan M."/>
            <person name="Ohm R.A."/>
            <person name="Patyshakuliyeva A."/>
            <person name="Rokas A."/>
            <person name="Ruiz-Duenas F.J."/>
            <person name="Sabat G."/>
            <person name="Salamov A."/>
            <person name="Samejima M."/>
            <person name="Schmutz J."/>
            <person name="Slot J.C."/>
            <person name="St John F."/>
            <person name="Stenlid J."/>
            <person name="Sun H."/>
            <person name="Sun S."/>
            <person name="Syed K."/>
            <person name="Tsang A."/>
            <person name="Wiebenga A."/>
            <person name="Young D."/>
            <person name="Pisabarro A."/>
            <person name="Eastwood D.C."/>
            <person name="Martin F."/>
            <person name="Cullen D."/>
            <person name="Grigoriev I.V."/>
            <person name="Hibbett D.S."/>
        </authorList>
    </citation>
    <scope>NUCLEOTIDE SEQUENCE [LARGE SCALE GENOMIC DNA]</scope>
    <source>
        <strain evidence="3">TFB10046</strain>
    </source>
</reference>
<dbReference type="KEGG" id="adl:AURDEDRAFT_176800"/>
<evidence type="ECO:0000313" key="3">
    <source>
        <dbReference type="Proteomes" id="UP000006514"/>
    </source>
</evidence>
<dbReference type="Proteomes" id="UP000006514">
    <property type="component" value="Unassembled WGS sequence"/>
</dbReference>
<dbReference type="EMBL" id="JH687993">
    <property type="protein sequence ID" value="EJD34146.1"/>
    <property type="molecule type" value="Genomic_DNA"/>
</dbReference>
<evidence type="ECO:0000313" key="2">
    <source>
        <dbReference type="EMBL" id="EJD34146.1"/>
    </source>
</evidence>
<dbReference type="AlphaFoldDB" id="J0WP18"/>
<keyword evidence="1" id="KW-0472">Membrane</keyword>
<evidence type="ECO:0000256" key="1">
    <source>
        <dbReference type="SAM" id="Phobius"/>
    </source>
</evidence>
<dbReference type="InParanoid" id="J0WP18"/>
<protein>
    <submittedName>
        <fullName evidence="2">Uncharacterized protein</fullName>
    </submittedName>
</protein>
<organism evidence="2 3">
    <name type="scientific">Auricularia subglabra (strain TFB-10046 / SS5)</name>
    <name type="common">White-rot fungus</name>
    <name type="synonym">Auricularia delicata (strain TFB10046)</name>
    <dbReference type="NCBI Taxonomy" id="717982"/>
    <lineage>
        <taxon>Eukaryota</taxon>
        <taxon>Fungi</taxon>
        <taxon>Dikarya</taxon>
        <taxon>Basidiomycota</taxon>
        <taxon>Agaricomycotina</taxon>
        <taxon>Agaricomycetes</taxon>
        <taxon>Auriculariales</taxon>
        <taxon>Auriculariaceae</taxon>
        <taxon>Auricularia</taxon>
    </lineage>
</organism>
<gene>
    <name evidence="2" type="ORF">AURDEDRAFT_176800</name>
</gene>
<keyword evidence="1" id="KW-1133">Transmembrane helix</keyword>
<keyword evidence="3" id="KW-1185">Reference proteome</keyword>
<sequence length="141" mass="16169">MSMACAMSVYTRPISGGSYKIFHMHGPCVRRPEDVRTGDLCIRSFQDRVDVWVRYNDYGWARVRIGVRHPVLSAYALGFDDQNLPVWEPLPPPPPPQRVTPSWGFAVLILLLTCVIAYARLHVLAYYGFHILTSRLYVLFD</sequence>
<name>J0WP18_AURST</name>
<accession>J0WP18</accession>
<feature type="transmembrane region" description="Helical" evidence="1">
    <location>
        <begin position="103"/>
        <end position="127"/>
    </location>
</feature>
<proteinExistence type="predicted"/>
<keyword evidence="1" id="KW-0812">Transmembrane</keyword>